<protein>
    <submittedName>
        <fullName evidence="3">DUF760 domain-containing protein</fullName>
    </submittedName>
</protein>
<dbReference type="Pfam" id="PF05542">
    <property type="entry name" value="DUF760"/>
    <property type="match status" value="2"/>
</dbReference>
<evidence type="ECO:0000313" key="4">
    <source>
        <dbReference type="Proteomes" id="UP001472866"/>
    </source>
</evidence>
<dbReference type="EMBL" id="CP151503">
    <property type="protein sequence ID" value="WZN60902.1"/>
    <property type="molecule type" value="Genomic_DNA"/>
</dbReference>
<dbReference type="InterPro" id="IPR008479">
    <property type="entry name" value="DUF760"/>
</dbReference>
<dbReference type="PANTHER" id="PTHR33598">
    <property type="entry name" value="OS02G0833400 PROTEIN"/>
    <property type="match status" value="1"/>
</dbReference>
<dbReference type="AlphaFoldDB" id="A0AAX4P4U2"/>
<reference evidence="3 4" key="1">
    <citation type="submission" date="2024-03" db="EMBL/GenBank/DDBJ databases">
        <title>Complete genome sequence of the green alga Chloropicon roscoffensis RCC1871.</title>
        <authorList>
            <person name="Lemieux C."/>
            <person name="Pombert J.-F."/>
            <person name="Otis C."/>
            <person name="Turmel M."/>
        </authorList>
    </citation>
    <scope>NUCLEOTIDE SEQUENCE [LARGE SCALE GENOMIC DNA]</scope>
    <source>
        <strain evidence="3 4">RCC1871</strain>
    </source>
</reference>
<gene>
    <name evidence="3" type="ORF">HKI87_03g24360</name>
</gene>
<accession>A0AAX4P4U2</accession>
<keyword evidence="4" id="KW-1185">Reference proteome</keyword>
<dbReference type="PANTHER" id="PTHR33598:SF4">
    <property type="entry name" value="OS02G0833400 PROTEIN"/>
    <property type="match status" value="1"/>
</dbReference>
<evidence type="ECO:0000313" key="3">
    <source>
        <dbReference type="EMBL" id="WZN60902.1"/>
    </source>
</evidence>
<feature type="compositionally biased region" description="Basic and acidic residues" evidence="2">
    <location>
        <begin position="21"/>
        <end position="42"/>
    </location>
</feature>
<feature type="compositionally biased region" description="Low complexity" evidence="2">
    <location>
        <begin position="47"/>
        <end position="61"/>
    </location>
</feature>
<feature type="compositionally biased region" description="Basic and acidic residues" evidence="2">
    <location>
        <begin position="367"/>
        <end position="378"/>
    </location>
</feature>
<feature type="compositionally biased region" description="Acidic residues" evidence="2">
    <location>
        <begin position="379"/>
        <end position="391"/>
    </location>
</feature>
<evidence type="ECO:0000256" key="1">
    <source>
        <dbReference type="SAM" id="Coils"/>
    </source>
</evidence>
<proteinExistence type="predicted"/>
<feature type="region of interest" description="Disordered" evidence="2">
    <location>
        <begin position="13"/>
        <end position="61"/>
    </location>
</feature>
<evidence type="ECO:0000256" key="2">
    <source>
        <dbReference type="SAM" id="MobiDB-lite"/>
    </source>
</evidence>
<feature type="region of interest" description="Disordered" evidence="2">
    <location>
        <begin position="354"/>
        <end position="391"/>
    </location>
</feature>
<sequence length="391" mass="43570">MVFGRPAVRALAEPCAKGHGPPREVVPRRLLEHARRQREGSSRRLRAASAAGATTSGSAASVFASPRRRRWVGVRAEEADQGVEPDVEEEAEDGEGSFLLKFVQEVEPQVMDQFTAQASPEIVDAMKQTISNMLGNLPSKYFDVTIKTVGENLAQLMLSVMMTGYMFRNAQYRMDVTKTLALPSPSDEDEGDPTQEYAEGSQQINISGEVLRWHNEKGAESVDAMEYIEQLERELHTLREQVSMHEAAASEDRNYLLEYLQKLEPTNVREMTSGAGEEVTEAMNAFIKRLVGTDYDSEELKGIESKSTSVEMARLLYWLLIVGYSLRTIEVREELQKAGDEEEEEEEVMEAVVGGAETIEGSGSAGEEERGFMDRSHDEDEDDWQEGEGGT</sequence>
<organism evidence="3 4">
    <name type="scientific">Chloropicon roscoffensis</name>
    <dbReference type="NCBI Taxonomy" id="1461544"/>
    <lineage>
        <taxon>Eukaryota</taxon>
        <taxon>Viridiplantae</taxon>
        <taxon>Chlorophyta</taxon>
        <taxon>Chloropicophyceae</taxon>
        <taxon>Chloropicales</taxon>
        <taxon>Chloropicaceae</taxon>
        <taxon>Chloropicon</taxon>
    </lineage>
</organism>
<feature type="coiled-coil region" evidence="1">
    <location>
        <begin position="221"/>
        <end position="248"/>
    </location>
</feature>
<dbReference type="Proteomes" id="UP001472866">
    <property type="component" value="Chromosome 03"/>
</dbReference>
<name>A0AAX4P4U2_9CHLO</name>
<keyword evidence="1" id="KW-0175">Coiled coil</keyword>